<dbReference type="Proteomes" id="UP000653358">
    <property type="component" value="Unassembled WGS sequence"/>
</dbReference>
<keyword evidence="1" id="KW-0472">Membrane</keyword>
<name>A0ABR6WN22_9FIRM</name>
<gene>
    <name evidence="2" type="ORF">GH807_12355</name>
</gene>
<accession>A0ABR6WN22</accession>
<dbReference type="PANTHER" id="PTHR34989:SF1">
    <property type="entry name" value="PROTEIN HDED"/>
    <property type="match status" value="1"/>
</dbReference>
<comment type="caution">
    <text evidence="2">The sequence shown here is derived from an EMBL/GenBank/DDBJ whole genome shotgun (WGS) entry which is preliminary data.</text>
</comment>
<dbReference type="InterPro" id="IPR052712">
    <property type="entry name" value="Acid_resist_chaperone_HdeD"/>
</dbReference>
<evidence type="ECO:0000256" key="1">
    <source>
        <dbReference type="SAM" id="Phobius"/>
    </source>
</evidence>
<sequence>MKKSEAKSLGVDVLERSYGKWWLMLLDGLCYLALCALAIIYSNQALTLLVIIFGAYRGAMGVLSIISTLIIRHKYGTSVSFGIARGILDLLICVLFITNPGFIVNFITFIIGIWAIITGITLLITSGNSKGAGKIVKIVIGILLIAFGIFAFANGVAGFIMLIIGLVLGFMGIFLVIQAIEMKKNYAQIKREEKGYDDYKVE</sequence>
<protein>
    <recommendedName>
        <fullName evidence="4">DUF308 domain-containing protein</fullName>
    </recommendedName>
</protein>
<evidence type="ECO:0000313" key="3">
    <source>
        <dbReference type="Proteomes" id="UP000653358"/>
    </source>
</evidence>
<feature type="transmembrane region" description="Helical" evidence="1">
    <location>
        <begin position="103"/>
        <end position="123"/>
    </location>
</feature>
<keyword evidence="3" id="KW-1185">Reference proteome</keyword>
<feature type="transmembrane region" description="Helical" evidence="1">
    <location>
        <begin position="48"/>
        <end position="71"/>
    </location>
</feature>
<dbReference type="RefSeq" id="WP_148602945.1">
    <property type="nucleotide sequence ID" value="NZ_RXYB01000005.1"/>
</dbReference>
<feature type="transmembrane region" description="Helical" evidence="1">
    <location>
        <begin position="21"/>
        <end position="42"/>
    </location>
</feature>
<feature type="transmembrane region" description="Helical" evidence="1">
    <location>
        <begin position="135"/>
        <end position="153"/>
    </location>
</feature>
<keyword evidence="1" id="KW-0812">Transmembrane</keyword>
<evidence type="ECO:0000313" key="2">
    <source>
        <dbReference type="EMBL" id="MBC3797836.1"/>
    </source>
</evidence>
<dbReference type="Pfam" id="PF03729">
    <property type="entry name" value="DUF308"/>
    <property type="match status" value="1"/>
</dbReference>
<feature type="transmembrane region" description="Helical" evidence="1">
    <location>
        <begin position="78"/>
        <end position="97"/>
    </location>
</feature>
<dbReference type="EMBL" id="WJBB01000016">
    <property type="protein sequence ID" value="MBC3797836.1"/>
    <property type="molecule type" value="Genomic_DNA"/>
</dbReference>
<keyword evidence="1" id="KW-1133">Transmembrane helix</keyword>
<dbReference type="PANTHER" id="PTHR34989">
    <property type="entry name" value="PROTEIN HDED"/>
    <property type="match status" value="1"/>
</dbReference>
<dbReference type="InterPro" id="IPR005325">
    <property type="entry name" value="DUF308_memb"/>
</dbReference>
<organism evidence="2 3">
    <name type="scientific">Acetobacterium tundrae</name>
    <dbReference type="NCBI Taxonomy" id="132932"/>
    <lineage>
        <taxon>Bacteria</taxon>
        <taxon>Bacillati</taxon>
        <taxon>Bacillota</taxon>
        <taxon>Clostridia</taxon>
        <taxon>Eubacteriales</taxon>
        <taxon>Eubacteriaceae</taxon>
        <taxon>Acetobacterium</taxon>
    </lineage>
</organism>
<proteinExistence type="predicted"/>
<evidence type="ECO:0008006" key="4">
    <source>
        <dbReference type="Google" id="ProtNLM"/>
    </source>
</evidence>
<feature type="transmembrane region" description="Helical" evidence="1">
    <location>
        <begin position="159"/>
        <end position="180"/>
    </location>
</feature>
<reference evidence="2 3" key="1">
    <citation type="journal article" date="2020" name="mSystems">
        <title>Defining Genomic and Predicted Metabolic Features of the Acetobacterium Genus.</title>
        <authorList>
            <person name="Ross D.E."/>
            <person name="Marshall C.W."/>
            <person name="Gulliver D."/>
            <person name="May H.D."/>
            <person name="Norman R.S."/>
        </authorList>
    </citation>
    <scope>NUCLEOTIDE SEQUENCE [LARGE SCALE GENOMIC DNA]</scope>
    <source>
        <strain evidence="2 3">DSM 9173</strain>
    </source>
</reference>